<keyword evidence="4" id="KW-1185">Reference proteome</keyword>
<dbReference type="EMBL" id="BAAAHE010000047">
    <property type="protein sequence ID" value="GAA0634944.1"/>
    <property type="molecule type" value="Genomic_DNA"/>
</dbReference>
<protein>
    <submittedName>
        <fullName evidence="3">Hemerythrin domain-containing protein</fullName>
    </submittedName>
</protein>
<evidence type="ECO:0000256" key="1">
    <source>
        <dbReference type="SAM" id="MobiDB-lite"/>
    </source>
</evidence>
<gene>
    <name evidence="3" type="ORF">GCM10009547_43830</name>
</gene>
<reference evidence="3 4" key="1">
    <citation type="journal article" date="2019" name="Int. J. Syst. Evol. Microbiol.">
        <title>The Global Catalogue of Microorganisms (GCM) 10K type strain sequencing project: providing services to taxonomists for standard genome sequencing and annotation.</title>
        <authorList>
            <consortium name="The Broad Institute Genomics Platform"/>
            <consortium name="The Broad Institute Genome Sequencing Center for Infectious Disease"/>
            <person name="Wu L."/>
            <person name="Ma J."/>
        </authorList>
    </citation>
    <scope>NUCLEOTIDE SEQUENCE [LARGE SCALE GENOMIC DNA]</scope>
    <source>
        <strain evidence="3 4">JCM 10671</strain>
    </source>
</reference>
<dbReference type="Proteomes" id="UP001500957">
    <property type="component" value="Unassembled WGS sequence"/>
</dbReference>
<accession>A0ABN1HB28</accession>
<proteinExistence type="predicted"/>
<comment type="caution">
    <text evidence="3">The sequence shown here is derived from an EMBL/GenBank/DDBJ whole genome shotgun (WGS) entry which is preliminary data.</text>
</comment>
<dbReference type="Pfam" id="PF01814">
    <property type="entry name" value="Hemerythrin"/>
    <property type="match status" value="1"/>
</dbReference>
<evidence type="ECO:0000313" key="3">
    <source>
        <dbReference type="EMBL" id="GAA0634944.1"/>
    </source>
</evidence>
<evidence type="ECO:0000259" key="2">
    <source>
        <dbReference type="Pfam" id="PF01814"/>
    </source>
</evidence>
<dbReference type="InterPro" id="IPR012312">
    <property type="entry name" value="Hemerythrin-like"/>
</dbReference>
<dbReference type="PANTHER" id="PTHR35585">
    <property type="entry name" value="HHE DOMAIN PROTEIN (AFU_ORTHOLOGUE AFUA_4G00730)"/>
    <property type="match status" value="1"/>
</dbReference>
<dbReference type="Gene3D" id="1.20.120.520">
    <property type="entry name" value="nmb1532 protein domain like"/>
    <property type="match status" value="1"/>
</dbReference>
<evidence type="ECO:0000313" key="4">
    <source>
        <dbReference type="Proteomes" id="UP001500957"/>
    </source>
</evidence>
<feature type="domain" description="Hemerythrin-like" evidence="2">
    <location>
        <begin position="20"/>
        <end position="142"/>
    </location>
</feature>
<dbReference type="RefSeq" id="WP_344608813.1">
    <property type="nucleotide sequence ID" value="NZ_BAAAHE010000047.1"/>
</dbReference>
<sequence length="202" mass="22457">MSDSPPDTGHPSGDADSLDITSLILDDHNTFRRAFAALDDVQGPDVDPAGREQRLAEVWQPLADLLDVHAVAEEQIFYPALLRKGDEGVPETVDAIGDHNDIRDPIREAAQYRVGSTEWWDAVNRARAANTHHMGEEEDEALADFRRNSTRAQRADLGRRFADFKASHTVDDLDTSDQDPQRYVAEHLPGPPDVSLRIGSLR</sequence>
<organism evidence="3 4">
    <name type="scientific">Sporichthya brevicatena</name>
    <dbReference type="NCBI Taxonomy" id="171442"/>
    <lineage>
        <taxon>Bacteria</taxon>
        <taxon>Bacillati</taxon>
        <taxon>Actinomycetota</taxon>
        <taxon>Actinomycetes</taxon>
        <taxon>Sporichthyales</taxon>
        <taxon>Sporichthyaceae</taxon>
        <taxon>Sporichthya</taxon>
    </lineage>
</organism>
<dbReference type="CDD" id="cd12108">
    <property type="entry name" value="Hr-like"/>
    <property type="match status" value="1"/>
</dbReference>
<dbReference type="PANTHER" id="PTHR35585:SF1">
    <property type="entry name" value="HHE DOMAIN PROTEIN (AFU_ORTHOLOGUE AFUA_4G00730)"/>
    <property type="match status" value="1"/>
</dbReference>
<feature type="region of interest" description="Disordered" evidence="1">
    <location>
        <begin position="168"/>
        <end position="202"/>
    </location>
</feature>
<name>A0ABN1HB28_9ACTN</name>